<sequence>MTFSRRAVLAAGATGTLALTAGCLDVVLGNGPLEFDAGRVAPTDDAVATAGYQESDVSDETIERTVELPGGVEREARATIWQSTYTKAVDYAGQTREGAAFVGVSIPGMQVAGQSLNPLGELSNTELLERFLGQLPSDHGELSGVTHEESFGLEILGDGRTVDLFVGTTDLEGEMIEIELKLTSFDHEGDLLVLLGTYPKLLTAESANVEELMESAEHPVSS</sequence>
<accession>A0A482YF90</accession>
<protein>
    <recommendedName>
        <fullName evidence="3">Lipoprotein</fullName>
    </recommendedName>
</protein>
<dbReference type="InterPro" id="IPR045396">
    <property type="entry name" value="DUF6517"/>
</dbReference>
<dbReference type="RefSeq" id="WP_130499932.1">
    <property type="nucleotide sequence ID" value="NZ_SHMP01000004.1"/>
</dbReference>
<dbReference type="EMBL" id="SHMP01000004">
    <property type="protein sequence ID" value="RZV10412.1"/>
    <property type="molecule type" value="Genomic_DNA"/>
</dbReference>
<gene>
    <name evidence="1" type="ORF">BDK88_1570</name>
</gene>
<name>A0A482YF90_9EURY</name>
<dbReference type="OrthoDB" id="205286at2157"/>
<evidence type="ECO:0000313" key="1">
    <source>
        <dbReference type="EMBL" id="RZV10412.1"/>
    </source>
</evidence>
<dbReference type="PROSITE" id="PS51257">
    <property type="entry name" value="PROKAR_LIPOPROTEIN"/>
    <property type="match status" value="1"/>
</dbReference>
<dbReference type="Pfam" id="PF20127">
    <property type="entry name" value="DUF6517"/>
    <property type="match status" value="1"/>
</dbReference>
<dbReference type="AlphaFoldDB" id="A0A482YF90"/>
<organism evidence="1 2">
    <name type="scientific">Natrinema hispanicum</name>
    <dbReference type="NCBI Taxonomy" id="392421"/>
    <lineage>
        <taxon>Archaea</taxon>
        <taxon>Methanobacteriati</taxon>
        <taxon>Methanobacteriota</taxon>
        <taxon>Stenosarchaea group</taxon>
        <taxon>Halobacteria</taxon>
        <taxon>Halobacteriales</taxon>
        <taxon>Natrialbaceae</taxon>
        <taxon>Natrinema</taxon>
    </lineage>
</organism>
<proteinExistence type="predicted"/>
<evidence type="ECO:0008006" key="3">
    <source>
        <dbReference type="Google" id="ProtNLM"/>
    </source>
</evidence>
<evidence type="ECO:0000313" key="2">
    <source>
        <dbReference type="Proteomes" id="UP000291097"/>
    </source>
</evidence>
<dbReference type="Proteomes" id="UP000291097">
    <property type="component" value="Unassembled WGS sequence"/>
</dbReference>
<reference evidence="1 2" key="1">
    <citation type="submission" date="2019-02" db="EMBL/GenBank/DDBJ databases">
        <title>Genomic Encyclopedia of Archaeal and Bacterial Type Strains, Phase II (KMG-II): from individual species to whole genera.</title>
        <authorList>
            <person name="Goeker M."/>
        </authorList>
    </citation>
    <scope>NUCLEOTIDE SEQUENCE [LARGE SCALE GENOMIC DNA]</scope>
    <source>
        <strain evidence="1 2">DSM 18328</strain>
    </source>
</reference>
<comment type="caution">
    <text evidence="1">The sequence shown here is derived from an EMBL/GenBank/DDBJ whole genome shotgun (WGS) entry which is preliminary data.</text>
</comment>